<evidence type="ECO:0000256" key="4">
    <source>
        <dbReference type="ARBA" id="ARBA00005117"/>
    </source>
</evidence>
<organism evidence="16 17">
    <name type="scientific">Elaphomyces granulatus</name>
    <dbReference type="NCBI Taxonomy" id="519963"/>
    <lineage>
        <taxon>Eukaryota</taxon>
        <taxon>Fungi</taxon>
        <taxon>Dikarya</taxon>
        <taxon>Ascomycota</taxon>
        <taxon>Pezizomycotina</taxon>
        <taxon>Eurotiomycetes</taxon>
        <taxon>Eurotiomycetidae</taxon>
        <taxon>Eurotiales</taxon>
        <taxon>Elaphomycetaceae</taxon>
        <taxon>Elaphomyces</taxon>
    </lineage>
</organism>
<sequence>MAPHAMETVAVNNPTNGLATPEGVTAMRGPLFTVNSQDVVYTDEEIKTRYSYHTTAVTRTPDNNEYVVLPKEETYHFKVDRRVPKLGMMLVGWGGNNGSTVTAGIIANKLNLEWEIREGKQKANYYGSVLMSSTVKLGTDPQTGRDVNIPLHDMLPMVHPNDIVVGGWDISGMSLSDSMDRACVLQPSLKEKVRKVMAGMTPLPSIYYPDFIAANQEDRADNLIPGNKASWDHVEHLRNDIRKFKANNDLDKVIVLWTANTERYADILMGVNDTADNIIKAIKAGHEEVSPSTIFAVASILENVPFINGSPQNTFVPGVVDLAERHQSFIGGDDFKSGQTKMKSALVDFLINAGIKLTSIASYNHLGNNDGKNLSSHKQFRSKEISKSNVVDDMVAANTVLYAPKEHPDHAVVIKYLPAVGDDKRALDEYYGEIFLGGHQIISIFNVCEDSLLASPLIIDLVVLAELTTRIAWKKDESEEYKGFHAVLSILSFMLKAPMTPPGTPVVNSLYKQRACMTNILRACIGLQPESDMTLEHKLF</sequence>
<comment type="subcellular location">
    <subcellularLocation>
        <location evidence="3">Cytoplasm</location>
    </subcellularLocation>
</comment>
<feature type="domain" description="Myo-inositol-1-phosphate synthase GAPDH-like" evidence="15">
    <location>
        <begin position="338"/>
        <end position="451"/>
    </location>
</feature>
<reference evidence="16 17" key="1">
    <citation type="journal article" date="2015" name="Environ. Microbiol.">
        <title>Metagenome sequence of Elaphomyces granulatus from sporocarp tissue reveals Ascomycota ectomycorrhizal fingerprints of genome expansion and a Proteobacteria-rich microbiome.</title>
        <authorList>
            <person name="Quandt C.A."/>
            <person name="Kohler A."/>
            <person name="Hesse C.N."/>
            <person name="Sharpton T.J."/>
            <person name="Martin F."/>
            <person name="Spatafora J.W."/>
        </authorList>
    </citation>
    <scope>NUCLEOTIDE SEQUENCE [LARGE SCALE GENOMIC DNA]</scope>
    <source>
        <strain evidence="16 17">OSC145934</strain>
    </source>
</reference>
<dbReference type="InterPro" id="IPR036291">
    <property type="entry name" value="NAD(P)-bd_dom_sf"/>
</dbReference>
<dbReference type="AlphaFoldDB" id="A0A232LUM2"/>
<accession>A0A232LUM2</accession>
<keyword evidence="13" id="KW-0413">Isomerase</keyword>
<evidence type="ECO:0000313" key="16">
    <source>
        <dbReference type="EMBL" id="OXV07855.1"/>
    </source>
</evidence>
<gene>
    <name evidence="16" type="ORF">Egran_04380</name>
</gene>
<evidence type="ECO:0000313" key="17">
    <source>
        <dbReference type="Proteomes" id="UP000243515"/>
    </source>
</evidence>
<evidence type="ECO:0000256" key="6">
    <source>
        <dbReference type="ARBA" id="ARBA00012125"/>
    </source>
</evidence>
<evidence type="ECO:0000256" key="9">
    <source>
        <dbReference type="ARBA" id="ARBA00022550"/>
    </source>
</evidence>
<evidence type="ECO:0000256" key="5">
    <source>
        <dbReference type="ARBA" id="ARBA00010813"/>
    </source>
</evidence>
<dbReference type="GO" id="GO:0006021">
    <property type="term" value="P:inositol biosynthetic process"/>
    <property type="evidence" value="ECO:0007669"/>
    <property type="project" value="UniProtKB-UniPathway"/>
</dbReference>
<evidence type="ECO:0000256" key="7">
    <source>
        <dbReference type="ARBA" id="ARBA00022490"/>
    </source>
</evidence>
<evidence type="ECO:0000256" key="10">
    <source>
        <dbReference type="ARBA" id="ARBA00023027"/>
    </source>
</evidence>
<dbReference type="FunFam" id="3.40.50.720:FF:000069">
    <property type="entry name" value="Inositol-3-phosphate synthase 1"/>
    <property type="match status" value="1"/>
</dbReference>
<keyword evidence="10" id="KW-0520">NAD</keyword>
<name>A0A232LUM2_9EURO</name>
<dbReference type="PIRSF" id="PIRSF015578">
    <property type="entry name" value="Myoinos-ppht_syn"/>
    <property type="match status" value="1"/>
</dbReference>
<evidence type="ECO:0000256" key="3">
    <source>
        <dbReference type="ARBA" id="ARBA00004496"/>
    </source>
</evidence>
<dbReference type="SUPFAM" id="SSF55347">
    <property type="entry name" value="Glyceraldehyde-3-phosphate dehydrogenase-like, C-terminal domain"/>
    <property type="match status" value="1"/>
</dbReference>
<dbReference type="FunFam" id="3.40.50.720:FF:000204">
    <property type="entry name" value="Inositol-3-phosphate synthase 1-B"/>
    <property type="match status" value="1"/>
</dbReference>
<keyword evidence="9" id="KW-0398">Inositol biosynthesis</keyword>
<dbReference type="UniPathway" id="UPA00823">
    <property type="reaction ID" value="UER00787"/>
</dbReference>
<comment type="caution">
    <text evidence="16">The sequence shown here is derived from an EMBL/GenBank/DDBJ whole genome shotgun (WGS) entry which is preliminary data.</text>
</comment>
<dbReference type="Pfam" id="PF07994">
    <property type="entry name" value="NAD_binding_5"/>
    <property type="match status" value="1"/>
</dbReference>
<comment type="catalytic activity">
    <reaction evidence="1">
        <text>D-glucose 6-phosphate = 1D-myo-inositol 3-phosphate</text>
        <dbReference type="Rhea" id="RHEA:10716"/>
        <dbReference type="ChEBI" id="CHEBI:58401"/>
        <dbReference type="ChEBI" id="CHEBI:61548"/>
        <dbReference type="EC" id="5.5.1.4"/>
    </reaction>
</comment>
<dbReference type="GO" id="GO:0005737">
    <property type="term" value="C:cytoplasm"/>
    <property type="evidence" value="ECO:0007669"/>
    <property type="project" value="UniProtKB-SubCell"/>
</dbReference>
<comment type="cofactor">
    <cofactor evidence="2">
        <name>NAD(+)</name>
        <dbReference type="ChEBI" id="CHEBI:57540"/>
    </cofactor>
</comment>
<dbReference type="Proteomes" id="UP000243515">
    <property type="component" value="Unassembled WGS sequence"/>
</dbReference>
<keyword evidence="8" id="KW-0444">Lipid biosynthesis</keyword>
<keyword evidence="7" id="KW-0963">Cytoplasm</keyword>
<evidence type="ECO:0000256" key="2">
    <source>
        <dbReference type="ARBA" id="ARBA00001911"/>
    </source>
</evidence>
<protein>
    <recommendedName>
        <fullName evidence="6">inositol-3-phosphate synthase</fullName>
        <ecNumber evidence="6">5.5.1.4</ecNumber>
    </recommendedName>
</protein>
<dbReference type="PANTHER" id="PTHR11510">
    <property type="entry name" value="MYO-INOSITOL-1 PHOSPHATE SYNTHASE"/>
    <property type="match status" value="1"/>
</dbReference>
<keyword evidence="12" id="KW-0594">Phospholipid biosynthesis</keyword>
<comment type="pathway">
    <text evidence="4">Polyol metabolism; myo-inositol biosynthesis; myo-inositol from D-glucose 6-phosphate: step 1/2.</text>
</comment>
<dbReference type="InterPro" id="IPR013021">
    <property type="entry name" value="Myo-inos-1-P_Synthase_GAPDH"/>
</dbReference>
<proteinExistence type="inferred from homology"/>
<dbReference type="GO" id="GO:0004512">
    <property type="term" value="F:inositol-3-phosphate synthase activity"/>
    <property type="evidence" value="ECO:0007669"/>
    <property type="project" value="UniProtKB-EC"/>
</dbReference>
<evidence type="ECO:0000256" key="8">
    <source>
        <dbReference type="ARBA" id="ARBA00022516"/>
    </source>
</evidence>
<evidence type="ECO:0000256" key="12">
    <source>
        <dbReference type="ARBA" id="ARBA00023209"/>
    </source>
</evidence>
<dbReference type="EC" id="5.5.1.4" evidence="6"/>
<dbReference type="Pfam" id="PF01658">
    <property type="entry name" value="Inos-1-P_synth"/>
    <property type="match status" value="1"/>
</dbReference>
<keyword evidence="17" id="KW-1185">Reference proteome</keyword>
<dbReference type="GO" id="GO:0008654">
    <property type="term" value="P:phospholipid biosynthetic process"/>
    <property type="evidence" value="ECO:0007669"/>
    <property type="project" value="UniProtKB-KW"/>
</dbReference>
<dbReference type="OrthoDB" id="2887at2759"/>
<evidence type="ECO:0000256" key="11">
    <source>
        <dbReference type="ARBA" id="ARBA00023098"/>
    </source>
</evidence>
<evidence type="ECO:0000256" key="13">
    <source>
        <dbReference type="ARBA" id="ARBA00023235"/>
    </source>
</evidence>
<dbReference type="InterPro" id="IPR002587">
    <property type="entry name" value="Myo-inos-1-P_Synthase"/>
</dbReference>
<evidence type="ECO:0000256" key="1">
    <source>
        <dbReference type="ARBA" id="ARBA00000113"/>
    </source>
</evidence>
<dbReference type="EMBL" id="NPHW01004489">
    <property type="protein sequence ID" value="OXV07855.1"/>
    <property type="molecule type" value="Genomic_DNA"/>
</dbReference>
<evidence type="ECO:0000256" key="14">
    <source>
        <dbReference type="ARBA" id="ARBA00023264"/>
    </source>
</evidence>
<evidence type="ECO:0000259" key="15">
    <source>
        <dbReference type="Pfam" id="PF01658"/>
    </source>
</evidence>
<dbReference type="SUPFAM" id="SSF51735">
    <property type="entry name" value="NAD(P)-binding Rossmann-fold domains"/>
    <property type="match status" value="1"/>
</dbReference>
<dbReference type="Gene3D" id="3.40.50.720">
    <property type="entry name" value="NAD(P)-binding Rossmann-like Domain"/>
    <property type="match status" value="2"/>
</dbReference>
<keyword evidence="11" id="KW-0443">Lipid metabolism</keyword>
<keyword evidence="14" id="KW-1208">Phospholipid metabolism</keyword>
<comment type="similarity">
    <text evidence="5">Belongs to the myo-inositol 1-phosphate synthase family.</text>
</comment>